<feature type="transmembrane region" description="Helical" evidence="8">
    <location>
        <begin position="145"/>
        <end position="172"/>
    </location>
</feature>
<dbReference type="GO" id="GO:0046983">
    <property type="term" value="F:protein dimerization activity"/>
    <property type="evidence" value="ECO:0007669"/>
    <property type="project" value="InterPro"/>
</dbReference>
<keyword evidence="7" id="KW-0325">Glycoprotein</keyword>
<dbReference type="Pfam" id="PF16178">
    <property type="entry name" value="Anoct_dimer"/>
    <property type="match status" value="1"/>
</dbReference>
<evidence type="ECO:0000313" key="13">
    <source>
        <dbReference type="WBParaSite" id="maker-uti_cns_0003785-snap-gene-0.30-mRNA-1"/>
    </source>
</evidence>
<feature type="domain" description="Anoctamin transmembrane" evidence="10">
    <location>
        <begin position="138"/>
        <end position="177"/>
    </location>
</feature>
<dbReference type="Proteomes" id="UP000095280">
    <property type="component" value="Unplaced"/>
</dbReference>
<protein>
    <recommendedName>
        <fullName evidence="8">Anoctamin</fullName>
    </recommendedName>
</protein>
<evidence type="ECO:0000259" key="10">
    <source>
        <dbReference type="Pfam" id="PF04547"/>
    </source>
</evidence>
<dbReference type="AlphaFoldDB" id="A0A1I8GZD0"/>
<proteinExistence type="inferred from homology"/>
<keyword evidence="5 8" id="KW-1133">Transmembrane helix</keyword>
<reference evidence="13" key="1">
    <citation type="submission" date="2016-11" db="UniProtKB">
        <authorList>
            <consortium name="WormBaseParasite"/>
        </authorList>
    </citation>
    <scope>IDENTIFICATION</scope>
</reference>
<comment type="subcellular location">
    <subcellularLocation>
        <location evidence="1">Cell membrane</location>
        <topology evidence="1">Multi-pass membrane protein</topology>
    </subcellularLocation>
    <subcellularLocation>
        <location evidence="8">Membrane</location>
        <topology evidence="8">Multi-pass membrane protein</topology>
    </subcellularLocation>
</comment>
<sequence>AEASRLEMPLAQQLDGEGDDAASAASSKVSVSCLKSVAGAPLEDCNQDRDRLYSAPFQKARLELFLNSEDQEKFFTPAQRSLLLYEALALLPEFSGCLASGALADCYPMHSEPERENLVRSWATAKHWWRLQPMEPMRRYLGEKIAMYFVWLGFYNKWLVPLAALGCLAFFYGLATVAGDATADE</sequence>
<evidence type="ECO:0000256" key="1">
    <source>
        <dbReference type="ARBA" id="ARBA00004651"/>
    </source>
</evidence>
<organism evidence="12 13">
    <name type="scientific">Macrostomum lignano</name>
    <dbReference type="NCBI Taxonomy" id="282301"/>
    <lineage>
        <taxon>Eukaryota</taxon>
        <taxon>Metazoa</taxon>
        <taxon>Spiralia</taxon>
        <taxon>Lophotrochozoa</taxon>
        <taxon>Platyhelminthes</taxon>
        <taxon>Rhabditophora</taxon>
        <taxon>Macrostomorpha</taxon>
        <taxon>Macrostomida</taxon>
        <taxon>Macrostomidae</taxon>
        <taxon>Macrostomum</taxon>
    </lineage>
</organism>
<dbReference type="GO" id="GO:0005254">
    <property type="term" value="F:chloride channel activity"/>
    <property type="evidence" value="ECO:0007669"/>
    <property type="project" value="TreeGrafter"/>
</dbReference>
<dbReference type="Pfam" id="PF04547">
    <property type="entry name" value="Anoctamin"/>
    <property type="match status" value="1"/>
</dbReference>
<keyword evidence="3" id="KW-1003">Cell membrane</keyword>
<comment type="caution">
    <text evidence="8">Lacks conserved residue(s) required for the propagation of feature annotation.</text>
</comment>
<dbReference type="InterPro" id="IPR032394">
    <property type="entry name" value="Anoct_dimer"/>
</dbReference>
<evidence type="ECO:0000256" key="5">
    <source>
        <dbReference type="ARBA" id="ARBA00022989"/>
    </source>
</evidence>
<dbReference type="GO" id="GO:0005886">
    <property type="term" value="C:plasma membrane"/>
    <property type="evidence" value="ECO:0007669"/>
    <property type="project" value="UniProtKB-SubCell"/>
</dbReference>
<dbReference type="PANTHER" id="PTHR12308">
    <property type="entry name" value="ANOCTAMIN"/>
    <property type="match status" value="1"/>
</dbReference>
<evidence type="ECO:0000256" key="3">
    <source>
        <dbReference type="ARBA" id="ARBA00022475"/>
    </source>
</evidence>
<evidence type="ECO:0000256" key="4">
    <source>
        <dbReference type="ARBA" id="ARBA00022692"/>
    </source>
</evidence>
<dbReference type="PANTHER" id="PTHR12308:SF84">
    <property type="entry name" value="ANOCTAMIN"/>
    <property type="match status" value="1"/>
</dbReference>
<feature type="region of interest" description="Disordered" evidence="9">
    <location>
        <begin position="1"/>
        <end position="23"/>
    </location>
</feature>
<keyword evidence="12" id="KW-1185">Reference proteome</keyword>
<feature type="domain" description="Anoctamin dimerisation" evidence="11">
    <location>
        <begin position="1"/>
        <end position="134"/>
    </location>
</feature>
<dbReference type="InterPro" id="IPR049452">
    <property type="entry name" value="Anoctamin_TM"/>
</dbReference>
<evidence type="ECO:0000313" key="12">
    <source>
        <dbReference type="Proteomes" id="UP000095280"/>
    </source>
</evidence>
<dbReference type="WBParaSite" id="maker-uti_cns_0003785-snap-gene-0.30-mRNA-1">
    <property type="protein sequence ID" value="maker-uti_cns_0003785-snap-gene-0.30-mRNA-1"/>
    <property type="gene ID" value="maker-uti_cns_0003785-snap-gene-0.30"/>
</dbReference>
<keyword evidence="6 8" id="KW-0472">Membrane</keyword>
<comment type="similarity">
    <text evidence="2 8">Belongs to the anoctamin family.</text>
</comment>
<keyword evidence="4 8" id="KW-0812">Transmembrane</keyword>
<evidence type="ECO:0000256" key="2">
    <source>
        <dbReference type="ARBA" id="ARBA00009671"/>
    </source>
</evidence>
<name>A0A1I8GZD0_9PLAT</name>
<evidence type="ECO:0000256" key="6">
    <source>
        <dbReference type="ARBA" id="ARBA00023136"/>
    </source>
</evidence>
<dbReference type="InterPro" id="IPR007632">
    <property type="entry name" value="Anoctamin"/>
</dbReference>
<evidence type="ECO:0000259" key="11">
    <source>
        <dbReference type="Pfam" id="PF16178"/>
    </source>
</evidence>
<accession>A0A1I8GZD0</accession>
<evidence type="ECO:0000256" key="9">
    <source>
        <dbReference type="SAM" id="MobiDB-lite"/>
    </source>
</evidence>
<evidence type="ECO:0000256" key="8">
    <source>
        <dbReference type="RuleBase" id="RU280814"/>
    </source>
</evidence>
<evidence type="ECO:0000256" key="7">
    <source>
        <dbReference type="ARBA" id="ARBA00023180"/>
    </source>
</evidence>